<keyword evidence="2 5" id="KW-0479">Metal-binding</keyword>
<dbReference type="Gene3D" id="2.60.120.330">
    <property type="entry name" value="B-lactam Antibiotic, Isopenicillin N Synthase, Chain"/>
    <property type="match status" value="2"/>
</dbReference>
<keyword evidence="3 5" id="KW-0560">Oxidoreductase</keyword>
<name>A0A0D3BTD0_BRAOL</name>
<dbReference type="SUPFAM" id="SSF54160">
    <property type="entry name" value="Chromo domain-like"/>
    <property type="match status" value="1"/>
</dbReference>
<accession>A0A0D3BTD0</accession>
<dbReference type="PROSITE" id="PS51471">
    <property type="entry name" value="FE2OG_OXY"/>
    <property type="match status" value="1"/>
</dbReference>
<reference evidence="7 8" key="1">
    <citation type="journal article" date="2014" name="Genome Biol.">
        <title>Transcriptome and methylome profiling reveals relics of genome dominance in the mesopolyploid Brassica oleracea.</title>
        <authorList>
            <person name="Parkin I.A."/>
            <person name="Koh C."/>
            <person name="Tang H."/>
            <person name="Robinson S.J."/>
            <person name="Kagale S."/>
            <person name="Clarke W.E."/>
            <person name="Town C.D."/>
            <person name="Nixon J."/>
            <person name="Krishnakumar V."/>
            <person name="Bidwell S.L."/>
            <person name="Denoeud F."/>
            <person name="Belcram H."/>
            <person name="Links M.G."/>
            <person name="Just J."/>
            <person name="Clarke C."/>
            <person name="Bender T."/>
            <person name="Huebert T."/>
            <person name="Mason A.S."/>
            <person name="Pires J.C."/>
            <person name="Barker G."/>
            <person name="Moore J."/>
            <person name="Walley P.G."/>
            <person name="Manoli S."/>
            <person name="Batley J."/>
            <person name="Edwards D."/>
            <person name="Nelson M.N."/>
            <person name="Wang X."/>
            <person name="Paterson A.H."/>
            <person name="King G."/>
            <person name="Bancroft I."/>
            <person name="Chalhoub B."/>
            <person name="Sharpe A.G."/>
        </authorList>
    </citation>
    <scope>NUCLEOTIDE SEQUENCE</scope>
    <source>
        <strain evidence="7 8">cv. TO1000</strain>
    </source>
</reference>
<evidence type="ECO:0000256" key="1">
    <source>
        <dbReference type="ARBA" id="ARBA00008056"/>
    </source>
</evidence>
<proteinExistence type="inferred from homology"/>
<dbReference type="HOGENOM" id="CLU_010119_0_0_1"/>
<evidence type="ECO:0000259" key="6">
    <source>
        <dbReference type="PROSITE" id="PS51471"/>
    </source>
</evidence>
<dbReference type="EnsemblPlants" id="Bo4g053900.1">
    <property type="protein sequence ID" value="Bo4g053900.1"/>
    <property type="gene ID" value="Bo4g053900"/>
</dbReference>
<keyword evidence="4 5" id="KW-0408">Iron</keyword>
<evidence type="ECO:0000256" key="3">
    <source>
        <dbReference type="ARBA" id="ARBA00023002"/>
    </source>
</evidence>
<dbReference type="STRING" id="109376.A0A0D3BTD0"/>
<dbReference type="Gramene" id="Bo4g053900.1">
    <property type="protein sequence ID" value="Bo4g053900.1"/>
    <property type="gene ID" value="Bo4g053900"/>
</dbReference>
<dbReference type="InterPro" id="IPR027443">
    <property type="entry name" value="IPNS-like_sf"/>
</dbReference>
<keyword evidence="8" id="KW-1185">Reference proteome</keyword>
<dbReference type="AlphaFoldDB" id="A0A0D3BTD0"/>
<dbReference type="InterPro" id="IPR016197">
    <property type="entry name" value="Chromo-like_dom_sf"/>
</dbReference>
<evidence type="ECO:0000256" key="5">
    <source>
        <dbReference type="RuleBase" id="RU003682"/>
    </source>
</evidence>
<dbReference type="InterPro" id="IPR044861">
    <property type="entry name" value="IPNS-like_FE2OG_OXY"/>
</dbReference>
<dbReference type="SUPFAM" id="SSF51197">
    <property type="entry name" value="Clavaminate synthase-like"/>
    <property type="match status" value="2"/>
</dbReference>
<protein>
    <recommendedName>
        <fullName evidence="6">Fe2OG dioxygenase domain-containing protein</fullName>
    </recommendedName>
</protein>
<evidence type="ECO:0000256" key="2">
    <source>
        <dbReference type="ARBA" id="ARBA00022723"/>
    </source>
</evidence>
<evidence type="ECO:0000313" key="7">
    <source>
        <dbReference type="EnsemblPlants" id="Bo4g053900.1"/>
    </source>
</evidence>
<reference evidence="7" key="2">
    <citation type="submission" date="2015-03" db="UniProtKB">
        <authorList>
            <consortium name="EnsemblPlants"/>
        </authorList>
    </citation>
    <scope>IDENTIFICATION</scope>
</reference>
<organism evidence="7 8">
    <name type="scientific">Brassica oleracea var. oleracea</name>
    <dbReference type="NCBI Taxonomy" id="109376"/>
    <lineage>
        <taxon>Eukaryota</taxon>
        <taxon>Viridiplantae</taxon>
        <taxon>Streptophyta</taxon>
        <taxon>Embryophyta</taxon>
        <taxon>Tracheophyta</taxon>
        <taxon>Spermatophyta</taxon>
        <taxon>Magnoliopsida</taxon>
        <taxon>eudicotyledons</taxon>
        <taxon>Gunneridae</taxon>
        <taxon>Pentapetalae</taxon>
        <taxon>rosids</taxon>
        <taxon>malvids</taxon>
        <taxon>Brassicales</taxon>
        <taxon>Brassicaceae</taxon>
        <taxon>Brassiceae</taxon>
        <taxon>Brassica</taxon>
    </lineage>
</organism>
<dbReference type="Proteomes" id="UP000032141">
    <property type="component" value="Chromosome C4"/>
</dbReference>
<dbReference type="PANTHER" id="PTHR10209">
    <property type="entry name" value="OXIDOREDUCTASE, 2OG-FE II OXYGENASE FAMILY PROTEIN"/>
    <property type="match status" value="1"/>
</dbReference>
<dbReference type="GO" id="GO:0046872">
    <property type="term" value="F:metal ion binding"/>
    <property type="evidence" value="ECO:0007669"/>
    <property type="project" value="UniProtKB-KW"/>
</dbReference>
<dbReference type="PANTHER" id="PTHR10209:SF811">
    <property type="entry name" value="2-OXOGLUTARATE (2OG) AND FE(II)-DEPENDENT OXYGENASE SUPERFAMILY PROTEIN"/>
    <property type="match status" value="1"/>
</dbReference>
<dbReference type="Pfam" id="PF00385">
    <property type="entry name" value="Chromo"/>
    <property type="match status" value="1"/>
</dbReference>
<dbReference type="InterPro" id="IPR023780">
    <property type="entry name" value="Chromo_domain"/>
</dbReference>
<dbReference type="InterPro" id="IPR005123">
    <property type="entry name" value="Oxoglu/Fe-dep_dioxygenase_dom"/>
</dbReference>
<comment type="similarity">
    <text evidence="1 5">Belongs to the iron/ascorbate-dependent oxidoreductase family.</text>
</comment>
<dbReference type="eggNOG" id="KOG0143">
    <property type="taxonomic scope" value="Eukaryota"/>
</dbReference>
<feature type="domain" description="Fe2OG dioxygenase" evidence="6">
    <location>
        <begin position="351"/>
        <end position="441"/>
    </location>
</feature>
<dbReference type="OMA" id="CPSHENS"/>
<dbReference type="GO" id="GO:0051213">
    <property type="term" value="F:dioxygenase activity"/>
    <property type="evidence" value="ECO:0007669"/>
    <property type="project" value="UniProtKB-ARBA"/>
</dbReference>
<evidence type="ECO:0000256" key="4">
    <source>
        <dbReference type="ARBA" id="ARBA00023004"/>
    </source>
</evidence>
<evidence type="ECO:0000313" key="8">
    <source>
        <dbReference type="Proteomes" id="UP000032141"/>
    </source>
</evidence>
<dbReference type="Pfam" id="PF03171">
    <property type="entry name" value="2OG-FeII_Oxy"/>
    <property type="match status" value="1"/>
</dbReference>
<sequence length="491" mass="55896">MEAKYDRASEVKAFDEMKLGVKGLVDAGISTIPRIFHHPHLSSPDQTPSSTMTIPAIDLGGGMFESTVTRESVILKVKEAIERYGFFQAVKPWDTDKYQRAYFRKKSMKNVNLEVKSSGEKEAETLMQTEGLPLDKEARTLKQTEGSCVEVKPLPLEKLSEVDSILFPEDVLAKRYDDEGYLELLVKWVHCPSHENSWVSNGEFVEHYPDFKLEDKLDFKVSKSLLQEEVNEEFYQIPTDVMEKMKDGGIRGFHEQDPEVRKKFCSRDYTKKVTYRSNFDLYSSPSANWRDTLSCCMYLDAPKTEDLPEICGEIMLEYSKRVMELGELIFELLSEALGLNPSHLKEMECVKGISMLSHYYPPCPEHDLTYGTSPHSDRSFLTILLQDDIGGLQVHQDGYWVDVPPVPGALLVNLGDLLQHRVLANRGKEPRVSVASFFVHPLPSLRVYGPIKELLSEQNPPKYRDTTVTEYSKNYIAKGLAGKSVLLQFKI</sequence>